<dbReference type="GeneID" id="103061490"/>
<evidence type="ECO:0000259" key="2">
    <source>
        <dbReference type="Pfam" id="PF17681"/>
    </source>
</evidence>
<proteinExistence type="predicted"/>
<dbReference type="Pfam" id="PF17681">
    <property type="entry name" value="GCP_N_terminal"/>
    <property type="match status" value="1"/>
</dbReference>
<keyword evidence="1" id="KW-0493">Microtubule</keyword>
<dbReference type="AlphaFoldDB" id="A0A9F2RDM5"/>
<dbReference type="RefSeq" id="XP_007444913.2">
    <property type="nucleotide sequence ID" value="XM_007444851.2"/>
</dbReference>
<evidence type="ECO:0000313" key="4">
    <source>
        <dbReference type="RefSeq" id="XP_007444913.2"/>
    </source>
</evidence>
<protein>
    <submittedName>
        <fullName evidence="4">Gamma-tubulin complex component 4-like</fullName>
    </submittedName>
</protein>
<dbReference type="OrthoDB" id="78652at2759"/>
<accession>A0A9F2RDM5</accession>
<dbReference type="Proteomes" id="UP000695026">
    <property type="component" value="Unplaced"/>
</dbReference>
<organism evidence="3 4">
    <name type="scientific">Python bivittatus</name>
    <name type="common">Burmese python</name>
    <name type="synonym">Python molurus bivittatus</name>
    <dbReference type="NCBI Taxonomy" id="176946"/>
    <lineage>
        <taxon>Eukaryota</taxon>
        <taxon>Metazoa</taxon>
        <taxon>Chordata</taxon>
        <taxon>Craniata</taxon>
        <taxon>Vertebrata</taxon>
        <taxon>Euteleostomi</taxon>
        <taxon>Lepidosauria</taxon>
        <taxon>Squamata</taxon>
        <taxon>Bifurcata</taxon>
        <taxon>Unidentata</taxon>
        <taxon>Episquamata</taxon>
        <taxon>Toxicofera</taxon>
        <taxon>Serpentes</taxon>
        <taxon>Henophidia</taxon>
        <taxon>Pythonidae</taxon>
        <taxon>Python</taxon>
    </lineage>
</organism>
<evidence type="ECO:0000313" key="3">
    <source>
        <dbReference type="Proteomes" id="UP000695026"/>
    </source>
</evidence>
<keyword evidence="3" id="KW-1185">Reference proteome</keyword>
<reference evidence="4" key="1">
    <citation type="submission" date="2025-08" db="UniProtKB">
        <authorList>
            <consortium name="RefSeq"/>
        </authorList>
    </citation>
    <scope>IDENTIFICATION</scope>
    <source>
        <tissue evidence="4">Liver</tissue>
    </source>
</reference>
<dbReference type="KEGG" id="pbi:103061490"/>
<name>A0A9F2RDM5_PYTBI</name>
<evidence type="ECO:0000256" key="1">
    <source>
        <dbReference type="ARBA" id="ARBA00022701"/>
    </source>
</evidence>
<dbReference type="GO" id="GO:0005874">
    <property type="term" value="C:microtubule"/>
    <property type="evidence" value="ECO:0007669"/>
    <property type="project" value="UniProtKB-KW"/>
</dbReference>
<sequence length="155" mass="17683">MIVVEQIKTQKIHGCQILETVYKYSRGGLPPVRHALEKVLAMCHAVLYKQLSAWMLHGLLLDQHEEFFIRQGPSLGVISAQPEDDDDDLGIGGLTGKQLRELQDMIWMASTPLLFRRAMKIRLFTLAFGKEELRPLTSFHLACQPAVLYLLLILW</sequence>
<gene>
    <name evidence="4" type="primary">LOC103061490</name>
</gene>
<dbReference type="InterPro" id="IPR041470">
    <property type="entry name" value="GCP_N"/>
</dbReference>
<feature type="domain" description="Gamma tubulin complex component protein N-terminal" evidence="2">
    <location>
        <begin position="3"/>
        <end position="80"/>
    </location>
</feature>